<sequence length="386" mass="45042">MYWIYCLFLLFIVSLLNKGRYSTLAYKASLLIIFIFATGNYYNGVDWINYQKHYEFISNSGISSEYFAYEPGFLLLMYIFGNVLDIKNFHVIVIFISSISILSLSKFIKQIPKGVNKSLILFMLVAFIYPLYNDAIRQLFAFCIILPLLPNIKSIAIKKIIITCGIAALFHSSIILMVPLFILMRRELTQKFMFYSFICALLFLSLLINIEFIVNTLNNLIPKMLYVKLVNYVNNMGEFKVGFFAVIDFLGICIFCATYRVFKSNNDISVYAIGTFYFFILHLVFYGAPFLQRLLYYIFPLLSVYSCFIFSHCQRGSGARILLPLTLIMTLSVFARNIFNPYYATDFYEPKFFYTDGVFEKHLDVERLKYRKCSVIDEYDPNFCPK</sequence>
<dbReference type="AlphaFoldDB" id="A0A0A8J6E9"/>
<organism evidence="1">
    <name type="scientific">Escherichia coli</name>
    <dbReference type="NCBI Taxonomy" id="562"/>
    <lineage>
        <taxon>Bacteria</taxon>
        <taxon>Pseudomonadati</taxon>
        <taxon>Pseudomonadota</taxon>
        <taxon>Gammaproteobacteria</taxon>
        <taxon>Enterobacterales</taxon>
        <taxon>Enterobacteriaceae</taxon>
        <taxon>Escherichia</taxon>
    </lineage>
</organism>
<gene>
    <name evidence="1" type="primary">wzy</name>
</gene>
<dbReference type="PATRIC" id="fig|562.7410.peg.918"/>
<proteinExistence type="predicted"/>
<accession>A0A0A8J6E9</accession>
<evidence type="ECO:0000313" key="1">
    <source>
        <dbReference type="EMBL" id="BAQ01563.1"/>
    </source>
</evidence>
<protein>
    <submittedName>
        <fullName evidence="1">O-antigen polymerase</fullName>
    </submittedName>
</protein>
<name>A0A0A8J6E9_ECOLX</name>
<dbReference type="EMBL" id="AB812051">
    <property type="protein sequence ID" value="BAQ01563.1"/>
    <property type="molecule type" value="Genomic_DNA"/>
</dbReference>
<reference evidence="1" key="1">
    <citation type="journal article" date="2014" name="DNA Res.">
        <title>A complete view of the genetic diversity of the Escherichia coli O-antigen biosynthesis gene cluster.</title>
        <authorList>
            <person name="Iguchi A."/>
            <person name="Iyoda S."/>
            <person name="Kikuchi T."/>
            <person name="Ogura Y."/>
            <person name="Katsura K."/>
            <person name="Ohnishi M."/>
            <person name="Hayashi T."/>
            <person name="Thomson N.R."/>
        </authorList>
    </citation>
    <scope>NUCLEOTIDE SEQUENCE</scope>
    <source>
        <strain evidence="1">28w</strain>
    </source>
</reference>
<dbReference type="Pfam" id="PF14897">
    <property type="entry name" value="EpsG"/>
    <property type="match status" value="1"/>
</dbReference>
<dbReference type="InterPro" id="IPR049458">
    <property type="entry name" value="EpsG-like"/>
</dbReference>
<dbReference type="RefSeq" id="WP_050867695.1">
    <property type="nucleotide sequence ID" value="NZ_CP128931.1"/>
</dbReference>